<keyword evidence="2" id="KW-1185">Reference proteome</keyword>
<organism evidence="1 2">
    <name type="scientific">Paenibacillus eucommiae</name>
    <dbReference type="NCBI Taxonomy" id="1355755"/>
    <lineage>
        <taxon>Bacteria</taxon>
        <taxon>Bacillati</taxon>
        <taxon>Bacillota</taxon>
        <taxon>Bacilli</taxon>
        <taxon>Bacillales</taxon>
        <taxon>Paenibacillaceae</taxon>
        <taxon>Paenibacillus</taxon>
    </lineage>
</organism>
<protein>
    <submittedName>
        <fullName evidence="1">Transposase/invertase (TIGR01784 family)</fullName>
    </submittedName>
</protein>
<accession>A0ABS4J546</accession>
<dbReference type="EMBL" id="JAGGLB010000029">
    <property type="protein sequence ID" value="MBP1994959.1"/>
    <property type="molecule type" value="Genomic_DNA"/>
</dbReference>
<name>A0ABS4J546_9BACL</name>
<proteinExistence type="predicted"/>
<gene>
    <name evidence="1" type="ORF">J2Z66_006600</name>
</gene>
<reference evidence="1 2" key="1">
    <citation type="submission" date="2021-03" db="EMBL/GenBank/DDBJ databases">
        <title>Genomic Encyclopedia of Type Strains, Phase IV (KMG-IV): sequencing the most valuable type-strain genomes for metagenomic binning, comparative biology and taxonomic classification.</title>
        <authorList>
            <person name="Goeker M."/>
        </authorList>
    </citation>
    <scope>NUCLEOTIDE SEQUENCE [LARGE SCALE GENOMIC DNA]</scope>
    <source>
        <strain evidence="1 2">DSM 26048</strain>
    </source>
</reference>
<evidence type="ECO:0000313" key="2">
    <source>
        <dbReference type="Proteomes" id="UP001519287"/>
    </source>
</evidence>
<comment type="caution">
    <text evidence="1">The sequence shown here is derived from an EMBL/GenBank/DDBJ whole genome shotgun (WGS) entry which is preliminary data.</text>
</comment>
<evidence type="ECO:0000313" key="1">
    <source>
        <dbReference type="EMBL" id="MBP1994959.1"/>
    </source>
</evidence>
<dbReference type="Proteomes" id="UP001519287">
    <property type="component" value="Unassembled WGS sequence"/>
</dbReference>
<sequence length="106" mass="12269">MKEDPVLKEAFEKWDELSQDPNTMFAYEMRRKQVFDEHAKVREAEIRMQRAEAKALAEGTARGMDEGKAEIIRAMLRNNLKLEQISEITGLSVAEIESLDKTLRDK</sequence>